<dbReference type="InterPro" id="IPR004090">
    <property type="entry name" value="Chemotax_Me-accpt_rcpt"/>
</dbReference>
<keyword evidence="5 10" id="KW-1133">Transmembrane helix</keyword>
<dbReference type="GO" id="GO:0005886">
    <property type="term" value="C:plasma membrane"/>
    <property type="evidence" value="ECO:0007669"/>
    <property type="project" value="UniProtKB-SubCell"/>
</dbReference>
<reference evidence="15" key="1">
    <citation type="submission" date="2010-12" db="EMBL/GenBank/DDBJ databases">
        <title>Complete sequence of plasmid 1 of Asticcacaulis excentricus CB 48.</title>
        <authorList>
            <consortium name="US DOE Joint Genome Institute"/>
            <person name="Lucas S."/>
            <person name="Copeland A."/>
            <person name="Lapidus A."/>
            <person name="Cheng J.-F."/>
            <person name="Bruce D."/>
            <person name="Goodwin L."/>
            <person name="Pitluck S."/>
            <person name="Teshima H."/>
            <person name="Davenport K."/>
            <person name="Detter J.C."/>
            <person name="Han C."/>
            <person name="Tapia R."/>
            <person name="Land M."/>
            <person name="Hauser L."/>
            <person name="Jeffries C."/>
            <person name="Kyrpides N."/>
            <person name="Ivanova N."/>
            <person name="Ovchinnikova G."/>
            <person name="Brun Y.V."/>
            <person name="Woyke T."/>
        </authorList>
    </citation>
    <scope>NUCLEOTIDE SEQUENCE [LARGE SCALE GENOMIC DNA]</scope>
    <source>
        <strain evidence="15">ATCC 15261 / DSM 4724 / KCTC 12464 / NCIMB 9791 / VKM B-1370 / CB 48</strain>
        <plasmid evidence="15">pASTEX01</plasmid>
    </source>
</reference>
<evidence type="ECO:0000256" key="2">
    <source>
        <dbReference type="ARBA" id="ARBA00022475"/>
    </source>
</evidence>
<evidence type="ECO:0000259" key="13">
    <source>
        <dbReference type="PROSITE" id="PS50885"/>
    </source>
</evidence>
<keyword evidence="7 9" id="KW-0807">Transducer</keyword>
<dbReference type="SMART" id="SM00283">
    <property type="entry name" value="MA"/>
    <property type="match status" value="1"/>
</dbReference>
<dbReference type="InterPro" id="IPR004089">
    <property type="entry name" value="MCPsignal_dom"/>
</dbReference>
<evidence type="ECO:0000259" key="12">
    <source>
        <dbReference type="PROSITE" id="PS50111"/>
    </source>
</evidence>
<proteinExistence type="inferred from homology"/>
<dbReference type="SMART" id="SM00304">
    <property type="entry name" value="HAMP"/>
    <property type="match status" value="1"/>
</dbReference>
<keyword evidence="11" id="KW-0732">Signal</keyword>
<keyword evidence="3" id="KW-0145">Chemotaxis</keyword>
<dbReference type="eggNOG" id="COG0840">
    <property type="taxonomic scope" value="Bacteria"/>
</dbReference>
<geneLocation type="plasmid" evidence="14 15">
    <name>pASTEX01</name>
</geneLocation>
<dbReference type="SUPFAM" id="SSF58104">
    <property type="entry name" value="Methyl-accepting chemotaxis protein (MCP) signaling domain"/>
    <property type="match status" value="1"/>
</dbReference>
<dbReference type="CDD" id="cd12913">
    <property type="entry name" value="PDC1_MCP_like"/>
    <property type="match status" value="1"/>
</dbReference>
<dbReference type="Gene3D" id="1.10.287.950">
    <property type="entry name" value="Methyl-accepting chemotaxis protein"/>
    <property type="match status" value="1"/>
</dbReference>
<evidence type="ECO:0000256" key="5">
    <source>
        <dbReference type="ARBA" id="ARBA00022989"/>
    </source>
</evidence>
<dbReference type="InterPro" id="IPR033479">
    <property type="entry name" value="dCache_1"/>
</dbReference>
<feature type="domain" description="HAMP" evidence="13">
    <location>
        <begin position="342"/>
        <end position="395"/>
    </location>
</feature>
<sequence>MFAKSLPLKLSAYCALALCLAFGAGAVVITSQSADAQHKQNAEIQLNLAKSQGEAVSRRLDLAAKAAAEIGSAAIALKESGATSRITQDAVLKSVLERNPEILGAYTAYEPNALDGQDAKYAGTEGTDASGRFISYWNRGSGAIIREVLADYDKPGAGDYYQRPKNEGRSVAIEPYIYPVAGKPVLMTSFTHPLQVNGQFIGISGVDIDLGSLNAEMAKAKPFGTGFVALVSSTGLAVSHPDVKTLGKPLTEVDPGTAQAAKQAIESGKQVAFDGKGVDGKSWRYLALPIKAGATGDVWAVVVEVPVATLNADINRSLGNMILISLLSIVAAMGALYVLISRMVGVPLRNLGSVIDRMAAGDHNAQVREASRSDEVGAIGKAVMSFRESLRLKAEAEALRERDQQSEQTRQRQQSMNELASRFETAVGGIVEMVSAAATEMQATAQQLTSTAQESAFKARSVSVAAEEAGSNVTSVAGAAEELGASVSEISRQVEHSLAKAREAVDEAETTRAIVHELSEASGRITGIVDMISGIAAQTNLLALNATIESARAGEAGRGFAVVASEVKILAQQTAKATDEINHQIAAIQTTTTQAVAAIENISATIQALNDSSATIASAVQQQGGATHEIVHSVTRASAGASEVSSNISGVARMAEETGQGASQVLSASSELAQQAERLQGQVHTFLAQVRSA</sequence>
<dbReference type="AlphaFoldDB" id="E8RVC2"/>
<evidence type="ECO:0000256" key="1">
    <source>
        <dbReference type="ARBA" id="ARBA00004651"/>
    </source>
</evidence>
<protein>
    <submittedName>
        <fullName evidence="14">Methyl-accepting chemotaxis sensory transducer with Cache sensor</fullName>
    </submittedName>
</protein>
<dbReference type="HOGENOM" id="CLU_000445_107_12_5"/>
<dbReference type="PRINTS" id="PR00260">
    <property type="entry name" value="CHEMTRNSDUCR"/>
</dbReference>
<evidence type="ECO:0000256" key="7">
    <source>
        <dbReference type="ARBA" id="ARBA00023224"/>
    </source>
</evidence>
<dbReference type="CDD" id="cd06225">
    <property type="entry name" value="HAMP"/>
    <property type="match status" value="1"/>
</dbReference>
<evidence type="ECO:0000256" key="10">
    <source>
        <dbReference type="SAM" id="Phobius"/>
    </source>
</evidence>
<dbReference type="PROSITE" id="PS50111">
    <property type="entry name" value="CHEMOTAXIS_TRANSDUC_2"/>
    <property type="match status" value="1"/>
</dbReference>
<dbReference type="Pfam" id="PF00015">
    <property type="entry name" value="MCPsignal"/>
    <property type="match status" value="1"/>
</dbReference>
<dbReference type="PANTHER" id="PTHR32089">
    <property type="entry name" value="METHYL-ACCEPTING CHEMOTAXIS PROTEIN MCPB"/>
    <property type="match status" value="1"/>
</dbReference>
<dbReference type="Pfam" id="PF00672">
    <property type="entry name" value="HAMP"/>
    <property type="match status" value="1"/>
</dbReference>
<dbReference type="InterPro" id="IPR003660">
    <property type="entry name" value="HAMP_dom"/>
</dbReference>
<evidence type="ECO:0000256" key="8">
    <source>
        <dbReference type="ARBA" id="ARBA00029447"/>
    </source>
</evidence>
<name>E8RVC2_ASTEC</name>
<keyword evidence="4 10" id="KW-0812">Transmembrane</keyword>
<evidence type="ECO:0000256" key="11">
    <source>
        <dbReference type="SAM" id="SignalP"/>
    </source>
</evidence>
<dbReference type="Gene3D" id="3.30.450.20">
    <property type="entry name" value="PAS domain"/>
    <property type="match status" value="2"/>
</dbReference>
<dbReference type="EMBL" id="CP002397">
    <property type="protein sequence ID" value="ADU15263.1"/>
    <property type="molecule type" value="Genomic_DNA"/>
</dbReference>
<accession>E8RVC2</accession>
<feature type="transmembrane region" description="Helical" evidence="10">
    <location>
        <begin position="318"/>
        <end position="340"/>
    </location>
</feature>
<dbReference type="PROSITE" id="PS50885">
    <property type="entry name" value="HAMP"/>
    <property type="match status" value="1"/>
</dbReference>
<dbReference type="GO" id="GO:0004888">
    <property type="term" value="F:transmembrane signaling receptor activity"/>
    <property type="evidence" value="ECO:0007669"/>
    <property type="project" value="InterPro"/>
</dbReference>
<gene>
    <name evidence="14" type="ordered locus">Astex_3639</name>
</gene>
<dbReference type="GO" id="GO:0007165">
    <property type="term" value="P:signal transduction"/>
    <property type="evidence" value="ECO:0007669"/>
    <property type="project" value="UniProtKB-KW"/>
</dbReference>
<evidence type="ECO:0000256" key="3">
    <source>
        <dbReference type="ARBA" id="ARBA00022500"/>
    </source>
</evidence>
<dbReference type="OrthoDB" id="9814362at2"/>
<keyword evidence="15" id="KW-1185">Reference proteome</keyword>
<keyword evidence="2" id="KW-1003">Cell membrane</keyword>
<keyword evidence="14" id="KW-0614">Plasmid</keyword>
<dbReference type="GO" id="GO:0006935">
    <property type="term" value="P:chemotaxis"/>
    <property type="evidence" value="ECO:0007669"/>
    <property type="project" value="UniProtKB-KW"/>
</dbReference>
<dbReference type="eggNOG" id="COG2770">
    <property type="taxonomic scope" value="Bacteria"/>
</dbReference>
<evidence type="ECO:0000256" key="6">
    <source>
        <dbReference type="ARBA" id="ARBA00023136"/>
    </source>
</evidence>
<dbReference type="Pfam" id="PF02743">
    <property type="entry name" value="dCache_1"/>
    <property type="match status" value="1"/>
</dbReference>
<evidence type="ECO:0000313" key="15">
    <source>
        <dbReference type="Proteomes" id="UP000001492"/>
    </source>
</evidence>
<dbReference type="PANTHER" id="PTHR32089:SF112">
    <property type="entry name" value="LYSOZYME-LIKE PROTEIN-RELATED"/>
    <property type="match status" value="1"/>
</dbReference>
<evidence type="ECO:0000256" key="4">
    <source>
        <dbReference type="ARBA" id="ARBA00022692"/>
    </source>
</evidence>
<dbReference type="KEGG" id="aex:Astex_3639"/>
<feature type="signal peptide" evidence="11">
    <location>
        <begin position="1"/>
        <end position="26"/>
    </location>
</feature>
<comment type="subcellular location">
    <subcellularLocation>
        <location evidence="1">Cell membrane</location>
        <topology evidence="1">Multi-pass membrane protein</topology>
    </subcellularLocation>
</comment>
<evidence type="ECO:0000313" key="14">
    <source>
        <dbReference type="EMBL" id="ADU15263.1"/>
    </source>
</evidence>
<dbReference type="SUPFAM" id="SSF158472">
    <property type="entry name" value="HAMP domain-like"/>
    <property type="match status" value="1"/>
</dbReference>
<dbReference type="RefSeq" id="WP_013481076.1">
    <property type="nucleotide sequence ID" value="NC_014818.1"/>
</dbReference>
<comment type="similarity">
    <text evidence="8">Belongs to the methyl-accepting chemotaxis (MCP) protein family.</text>
</comment>
<organism evidence="14 15">
    <name type="scientific">Asticcacaulis excentricus (strain ATCC 15261 / DSM 4724 / KCTC 12464 / NCIMB 9791 / VKM B-1370 / CB 48)</name>
    <dbReference type="NCBI Taxonomy" id="573065"/>
    <lineage>
        <taxon>Bacteria</taxon>
        <taxon>Pseudomonadati</taxon>
        <taxon>Pseudomonadota</taxon>
        <taxon>Alphaproteobacteria</taxon>
        <taxon>Caulobacterales</taxon>
        <taxon>Caulobacteraceae</taxon>
        <taxon>Asticcacaulis</taxon>
    </lineage>
</organism>
<evidence type="ECO:0000256" key="9">
    <source>
        <dbReference type="PROSITE-ProRule" id="PRU00284"/>
    </source>
</evidence>
<feature type="domain" description="Methyl-accepting transducer" evidence="12">
    <location>
        <begin position="430"/>
        <end position="673"/>
    </location>
</feature>
<keyword evidence="6 10" id="KW-0472">Membrane</keyword>
<dbReference type="Proteomes" id="UP000001492">
    <property type="component" value="Plasmid pASTEX01"/>
</dbReference>
<dbReference type="Gene3D" id="6.10.340.10">
    <property type="match status" value="1"/>
</dbReference>
<feature type="chain" id="PRO_5005674776" evidence="11">
    <location>
        <begin position="27"/>
        <end position="693"/>
    </location>
</feature>